<reference evidence="1" key="1">
    <citation type="submission" date="2009-09" db="EMBL/GenBank/DDBJ databases">
        <authorList>
            <person name="Weinstock G."/>
            <person name="Sodergren E."/>
            <person name="Clifton S."/>
            <person name="Fulton L."/>
            <person name="Fulton B."/>
            <person name="Courtney L."/>
            <person name="Fronick C."/>
            <person name="Harrison M."/>
            <person name="Strong C."/>
            <person name="Farmer C."/>
            <person name="Delahaunty K."/>
            <person name="Markovic C."/>
            <person name="Hall O."/>
            <person name="Minx P."/>
            <person name="Tomlinson C."/>
            <person name="Mitreva M."/>
            <person name="Nelson J."/>
            <person name="Hou S."/>
            <person name="Wollam A."/>
            <person name="Pepin K.H."/>
            <person name="Johnson M."/>
            <person name="Bhonagiri V."/>
            <person name="Nash W.E."/>
            <person name="Warren W."/>
            <person name="Chinwalla A."/>
            <person name="Mardis E.R."/>
            <person name="Wilson R.K."/>
        </authorList>
    </citation>
    <scope>NUCLEOTIDE SEQUENCE [LARGE SCALE GENOMIC DNA]</scope>
    <source>
        <strain evidence="1">DSM 20583</strain>
    </source>
</reference>
<name>C9L7A5_BLAHA</name>
<proteinExistence type="predicted"/>
<evidence type="ECO:0000313" key="2">
    <source>
        <dbReference type="Proteomes" id="UP000003755"/>
    </source>
</evidence>
<organism evidence="1 2">
    <name type="scientific">Blautia hansenii DSM 20583</name>
    <dbReference type="NCBI Taxonomy" id="537007"/>
    <lineage>
        <taxon>Bacteria</taxon>
        <taxon>Bacillati</taxon>
        <taxon>Bacillota</taxon>
        <taxon>Clostridia</taxon>
        <taxon>Lachnospirales</taxon>
        <taxon>Lachnospiraceae</taxon>
        <taxon>Blautia</taxon>
    </lineage>
</organism>
<evidence type="ECO:0000313" key="1">
    <source>
        <dbReference type="EMBL" id="EEX22299.1"/>
    </source>
</evidence>
<dbReference type="STRING" id="537007.BLAHAN_05267"/>
<keyword evidence="2" id="KW-1185">Reference proteome</keyword>
<sequence length="185" mass="21833">MKKRINNMEKKITVKQFIDTYNAAANKQEVLESVVVNKYIPFRIKLECAKLIVENHNLINKEIKSDTGKMYLSFTASILRLYTRLEVSNTDTDLDYDLLQEQGLVDIILNTIGKDLEEYRKIFAMCEEDFRTNYLSTPSFVQRQVTRVIHVLEKYVHSLQNWLNKIDNDKINILIDEIQKQNKKQ</sequence>
<dbReference type="EMBL" id="ABYU02000012">
    <property type="protein sequence ID" value="EEX22299.1"/>
    <property type="molecule type" value="Genomic_DNA"/>
</dbReference>
<comment type="caution">
    <text evidence="1">The sequence shown here is derived from an EMBL/GenBank/DDBJ whole genome shotgun (WGS) entry which is preliminary data.</text>
</comment>
<dbReference type="Proteomes" id="UP000003755">
    <property type="component" value="Unassembled WGS sequence"/>
</dbReference>
<dbReference type="AlphaFoldDB" id="C9L7A5"/>
<dbReference type="HOGENOM" id="CLU_1458610_0_0_9"/>
<gene>
    <name evidence="1" type="ORF">BLAHAN_05267</name>
</gene>
<protein>
    <submittedName>
        <fullName evidence="1">Uncharacterized protein</fullName>
    </submittedName>
</protein>
<accession>C9L7A5</accession>